<feature type="transmembrane region" description="Helical" evidence="1">
    <location>
        <begin position="6"/>
        <end position="30"/>
    </location>
</feature>
<name>A0ABQ4KC57_9BACI</name>
<evidence type="ECO:0008006" key="4">
    <source>
        <dbReference type="Google" id="ProtNLM"/>
    </source>
</evidence>
<keyword evidence="1" id="KW-1133">Transmembrane helix</keyword>
<keyword evidence="1" id="KW-0812">Transmembrane</keyword>
<gene>
    <name evidence="2" type="ORF">J1TS3_44260</name>
</gene>
<dbReference type="RefSeq" id="WP_018708184.1">
    <property type="nucleotide sequence ID" value="NZ_BOQT01000030.1"/>
</dbReference>
<keyword evidence="1" id="KW-0472">Membrane</keyword>
<organism evidence="2 3">
    <name type="scientific">Siminovitchia fordii</name>
    <dbReference type="NCBI Taxonomy" id="254759"/>
    <lineage>
        <taxon>Bacteria</taxon>
        <taxon>Bacillati</taxon>
        <taxon>Bacillota</taxon>
        <taxon>Bacilli</taxon>
        <taxon>Bacillales</taxon>
        <taxon>Bacillaceae</taxon>
        <taxon>Siminovitchia</taxon>
    </lineage>
</organism>
<evidence type="ECO:0000313" key="3">
    <source>
        <dbReference type="Proteomes" id="UP000680279"/>
    </source>
</evidence>
<comment type="caution">
    <text evidence="2">The sequence shown here is derived from an EMBL/GenBank/DDBJ whole genome shotgun (WGS) entry which is preliminary data.</text>
</comment>
<protein>
    <recommendedName>
        <fullName evidence="4">DUF4083 domain-containing protein</fullName>
    </recommendedName>
</protein>
<reference evidence="2 3" key="1">
    <citation type="submission" date="2021-03" db="EMBL/GenBank/DDBJ databases">
        <title>Antimicrobial resistance genes in bacteria isolated from Japanese honey, and their potential for conferring macrolide and lincosamide resistance in the American foulbrood pathogen Paenibacillus larvae.</title>
        <authorList>
            <person name="Okamoto M."/>
            <person name="Kumagai M."/>
            <person name="Kanamori H."/>
            <person name="Takamatsu D."/>
        </authorList>
    </citation>
    <scope>NUCLEOTIDE SEQUENCE [LARGE SCALE GENOMIC DNA]</scope>
    <source>
        <strain evidence="2 3">J1TS3</strain>
    </source>
</reference>
<dbReference type="EMBL" id="BOQT01000030">
    <property type="protein sequence ID" value="GIN23292.1"/>
    <property type="molecule type" value="Genomic_DNA"/>
</dbReference>
<sequence>MGLINMGDVLFQLCMLGFFVLIIVLTVRFFRSLSKRKVQLDDIEKKIDAITEQIKRDKN</sequence>
<evidence type="ECO:0000313" key="2">
    <source>
        <dbReference type="EMBL" id="GIN23292.1"/>
    </source>
</evidence>
<dbReference type="Proteomes" id="UP000680279">
    <property type="component" value="Unassembled WGS sequence"/>
</dbReference>
<proteinExistence type="predicted"/>
<evidence type="ECO:0000256" key="1">
    <source>
        <dbReference type="SAM" id="Phobius"/>
    </source>
</evidence>
<accession>A0ABQ4KC57</accession>
<keyword evidence="3" id="KW-1185">Reference proteome</keyword>